<dbReference type="EMBL" id="AP010968">
    <property type="protein sequence ID" value="BAJ29883.1"/>
    <property type="molecule type" value="Genomic_DNA"/>
</dbReference>
<dbReference type="Gene3D" id="1.20.141.10">
    <property type="entry name" value="Chitosanase, subunit A, domain 1"/>
    <property type="match status" value="1"/>
</dbReference>
<evidence type="ECO:0000313" key="2">
    <source>
        <dbReference type="EMBL" id="BAJ29883.1"/>
    </source>
</evidence>
<dbReference type="eggNOG" id="COG3409">
    <property type="taxonomic scope" value="Bacteria"/>
</dbReference>
<dbReference type="InterPro" id="IPR000400">
    <property type="entry name" value="Glyco_hydro_46"/>
</dbReference>
<dbReference type="InterPro" id="IPR023346">
    <property type="entry name" value="Lysozyme-like_dom_sf"/>
</dbReference>
<proteinExistence type="predicted"/>
<accession>E4NEU7</accession>
<dbReference type="Gene3D" id="3.30.386.10">
    <property type="entry name" value="Chitosanase, subunit A, domain 2"/>
    <property type="match status" value="1"/>
</dbReference>
<dbReference type="PATRIC" id="fig|452652.3.peg.4086"/>
<protein>
    <submittedName>
        <fullName evidence="2">Putative chitosanase</fullName>
        <ecNumber evidence="2">3.2.1.132</ecNumber>
    </submittedName>
</protein>
<evidence type="ECO:0000256" key="1">
    <source>
        <dbReference type="SAM" id="SignalP"/>
    </source>
</evidence>
<feature type="chain" id="PRO_5003185237" evidence="1">
    <location>
        <begin position="34"/>
        <end position="277"/>
    </location>
</feature>
<dbReference type="CDD" id="cd00978">
    <property type="entry name" value="chitosanase_GH46"/>
    <property type="match status" value="1"/>
</dbReference>
<evidence type="ECO:0000313" key="3">
    <source>
        <dbReference type="Proteomes" id="UP000007076"/>
    </source>
</evidence>
<keyword evidence="2" id="KW-0326">Glycosidase</keyword>
<gene>
    <name evidence="2" type="primary">csn3</name>
    <name evidence="2" type="ordered locus">KSE_40930</name>
</gene>
<dbReference type="GO" id="GO:0005576">
    <property type="term" value="C:extracellular region"/>
    <property type="evidence" value="ECO:0007669"/>
    <property type="project" value="InterPro"/>
</dbReference>
<dbReference type="InterPro" id="IPR006311">
    <property type="entry name" value="TAT_signal"/>
</dbReference>
<dbReference type="GO" id="GO:0016977">
    <property type="term" value="F:chitosanase activity"/>
    <property type="evidence" value="ECO:0007669"/>
    <property type="project" value="UniProtKB-EC"/>
</dbReference>
<dbReference type="SUPFAM" id="SSF53955">
    <property type="entry name" value="Lysozyme-like"/>
    <property type="match status" value="1"/>
</dbReference>
<dbReference type="AlphaFoldDB" id="E4NEU7"/>
<dbReference type="HOGENOM" id="CLU_067742_1_0_11"/>
<dbReference type="PROSITE" id="PS51318">
    <property type="entry name" value="TAT"/>
    <property type="match status" value="1"/>
</dbReference>
<dbReference type="STRING" id="452652.KSE_40930"/>
<dbReference type="RefSeq" id="WP_014137188.1">
    <property type="nucleotide sequence ID" value="NC_016109.1"/>
</dbReference>
<dbReference type="Pfam" id="PF01374">
    <property type="entry name" value="Glyco_hydro_46"/>
    <property type="match status" value="1"/>
</dbReference>
<dbReference type="KEGG" id="ksk:KSE_40930"/>
<dbReference type="CAZy" id="GH46">
    <property type="family name" value="Glycoside Hydrolase Family 46"/>
</dbReference>
<keyword evidence="1" id="KW-0732">Signal</keyword>
<dbReference type="InterPro" id="IPR023099">
    <property type="entry name" value="Glyco_hydro_46_N"/>
</dbReference>
<keyword evidence="3" id="KW-1185">Reference proteome</keyword>
<reference evidence="2 3" key="1">
    <citation type="journal article" date="2010" name="DNA Res.">
        <title>Genome sequence of Kitasatospora setae NBRC 14216T: an evolutionary snapshot of the family Streptomycetaceae.</title>
        <authorList>
            <person name="Ichikawa N."/>
            <person name="Oguchi A."/>
            <person name="Ikeda H."/>
            <person name="Ishikawa J."/>
            <person name="Kitani S."/>
            <person name="Watanabe Y."/>
            <person name="Nakamura S."/>
            <person name="Katano Y."/>
            <person name="Kishi E."/>
            <person name="Sasagawa M."/>
            <person name="Ankai A."/>
            <person name="Fukui S."/>
            <person name="Hashimoto Y."/>
            <person name="Kamata S."/>
            <person name="Otoguro M."/>
            <person name="Tanikawa S."/>
            <person name="Nihira T."/>
            <person name="Horinouchi S."/>
            <person name="Ohnishi Y."/>
            <person name="Hayakawa M."/>
            <person name="Kuzuyama T."/>
            <person name="Arisawa A."/>
            <person name="Nomoto F."/>
            <person name="Miura H."/>
            <person name="Takahashi Y."/>
            <person name="Fujita N."/>
        </authorList>
    </citation>
    <scope>NUCLEOTIDE SEQUENCE [LARGE SCALE GENOMIC DNA]</scope>
    <source>
        <strain evidence="3">ATCC 33774 / DSM 43861 / JCM 3304 / KCC A-0304 / NBRC 14216 / KM-6054</strain>
    </source>
</reference>
<sequence length="277" mass="29184">MRPARPLARRTLLAGAAAAAALVLGLNLVPASAAAGGGLTTDQRRRADQLISVFENGTTVIQYGYAENINDGRGVTAGRAGFTTNDGDALKVVRAYTEQVPDNPLAAFVPELERLAAAGSGDTSGLPEADYVTAWKRAADDPAFRRVQDAQVDERYFAPAMADADRLGLTTALARAELFDASVQHGNGSEYDALPALIARTSAKAGTPAAAGEDAWLDAFFDVRIDDLTHPANSATQAEWSQSVDRVEALRRIARTGNRNLDGPFTVTAFGATHTIS</sequence>
<name>E4NEU7_KITSK</name>
<dbReference type="GO" id="GO:0005975">
    <property type="term" value="P:carbohydrate metabolic process"/>
    <property type="evidence" value="ECO:0007669"/>
    <property type="project" value="InterPro"/>
</dbReference>
<keyword evidence="2" id="KW-0378">Hydrolase</keyword>
<feature type="signal peptide" evidence="1">
    <location>
        <begin position="1"/>
        <end position="33"/>
    </location>
</feature>
<dbReference type="EC" id="3.2.1.132" evidence="2"/>
<organism evidence="2 3">
    <name type="scientific">Kitasatospora setae (strain ATCC 33774 / DSM 43861 / JCM 3304 / KCC A-0304 / NBRC 14216 / KM-6054)</name>
    <name type="common">Streptomyces setae</name>
    <dbReference type="NCBI Taxonomy" id="452652"/>
    <lineage>
        <taxon>Bacteria</taxon>
        <taxon>Bacillati</taxon>
        <taxon>Actinomycetota</taxon>
        <taxon>Actinomycetes</taxon>
        <taxon>Kitasatosporales</taxon>
        <taxon>Streptomycetaceae</taxon>
        <taxon>Kitasatospora</taxon>
    </lineage>
</organism>
<dbReference type="Proteomes" id="UP000007076">
    <property type="component" value="Chromosome"/>
</dbReference>